<evidence type="ECO:0000313" key="1">
    <source>
        <dbReference type="EMBL" id="CAB4126835.1"/>
    </source>
</evidence>
<reference evidence="1" key="1">
    <citation type="submission" date="2020-04" db="EMBL/GenBank/DDBJ databases">
        <authorList>
            <person name="Chiriac C."/>
            <person name="Salcher M."/>
            <person name="Ghai R."/>
            <person name="Kavagutti S V."/>
        </authorList>
    </citation>
    <scope>NUCLEOTIDE SEQUENCE</scope>
</reference>
<gene>
    <name evidence="1" type="ORF">UFOVP75_37</name>
</gene>
<protein>
    <submittedName>
        <fullName evidence="1">Uncharacterized protein</fullName>
    </submittedName>
</protein>
<proteinExistence type="predicted"/>
<dbReference type="EMBL" id="LR796209">
    <property type="protein sequence ID" value="CAB4126835.1"/>
    <property type="molecule type" value="Genomic_DNA"/>
</dbReference>
<sequence length="94" mass="10527">MTEKIVCPTIHLNGTSPDNLLAPLREAISATRHAIAMLSECGPNGRDYYVQGSEAIYVATRQHNERLASLLCTQNELRTIEQSICDQVEQRSKR</sequence>
<name>A0A6J5KZX7_9CAUD</name>
<accession>A0A6J5KZX7</accession>
<organism evidence="1">
    <name type="scientific">uncultured Caudovirales phage</name>
    <dbReference type="NCBI Taxonomy" id="2100421"/>
    <lineage>
        <taxon>Viruses</taxon>
        <taxon>Duplodnaviria</taxon>
        <taxon>Heunggongvirae</taxon>
        <taxon>Uroviricota</taxon>
        <taxon>Caudoviricetes</taxon>
        <taxon>Peduoviridae</taxon>
        <taxon>Maltschvirus</taxon>
        <taxon>Maltschvirus maltsch</taxon>
    </lineage>
</organism>